<dbReference type="Proteomes" id="UP000026960">
    <property type="component" value="Chromosome 11"/>
</dbReference>
<reference evidence="2" key="2">
    <citation type="submission" date="2015-03" db="UniProtKB">
        <authorList>
            <consortium name="EnsemblPlants"/>
        </authorList>
    </citation>
    <scope>IDENTIFICATION</scope>
</reference>
<dbReference type="Gramene" id="OBART11G16910.1">
    <property type="protein sequence ID" value="OBART11G16910.1"/>
    <property type="gene ID" value="OBART11G16910"/>
</dbReference>
<keyword evidence="3" id="KW-1185">Reference proteome</keyword>
<evidence type="ECO:0000313" key="2">
    <source>
        <dbReference type="EnsemblPlants" id="OBART11G16910.1"/>
    </source>
</evidence>
<dbReference type="SUPFAM" id="SSF56112">
    <property type="entry name" value="Protein kinase-like (PK-like)"/>
    <property type="match status" value="1"/>
</dbReference>
<protein>
    <recommendedName>
        <fullName evidence="4">Serine-threonine/tyrosine-protein kinase catalytic domain-containing protein</fullName>
    </recommendedName>
</protein>
<proteinExistence type="predicted"/>
<dbReference type="PaxDb" id="65489-OBART11G16910.1"/>
<dbReference type="AlphaFoldDB" id="A0A0D3HN01"/>
<accession>A0A0D3HN01</accession>
<dbReference type="HOGENOM" id="CLU_1878575_0_0_1"/>
<name>A0A0D3HN01_9ORYZ</name>
<reference evidence="2" key="1">
    <citation type="journal article" date="2009" name="Rice">
        <title>De Novo Next Generation Sequencing of Plant Genomes.</title>
        <authorList>
            <person name="Rounsley S."/>
            <person name="Marri P.R."/>
            <person name="Yu Y."/>
            <person name="He R."/>
            <person name="Sisneros N."/>
            <person name="Goicoechea J.L."/>
            <person name="Lee S.J."/>
            <person name="Angelova A."/>
            <person name="Kudrna D."/>
            <person name="Luo M."/>
            <person name="Affourtit J."/>
            <person name="Desany B."/>
            <person name="Knight J."/>
            <person name="Niazi F."/>
            <person name="Egholm M."/>
            <person name="Wing R.A."/>
        </authorList>
    </citation>
    <scope>NUCLEOTIDE SEQUENCE [LARGE SCALE GENOMIC DNA]</scope>
    <source>
        <strain evidence="2">cv. IRGC 105608</strain>
    </source>
</reference>
<evidence type="ECO:0000256" key="1">
    <source>
        <dbReference type="SAM" id="MobiDB-lite"/>
    </source>
</evidence>
<dbReference type="EnsemblPlants" id="OBART11G16910.1">
    <property type="protein sequence ID" value="OBART11G16910.1"/>
    <property type="gene ID" value="OBART11G16910"/>
</dbReference>
<dbReference type="InterPro" id="IPR011009">
    <property type="entry name" value="Kinase-like_dom_sf"/>
</dbReference>
<sequence>MDPIYLQKGCLTPRNDVYSFGIVLLELITRKKVKGGNINLVDSFGEDLTLLTHFNGIGSDSRFVFKKQENENERSRKNYRAVVLGGFSHLTMVAPRAAIHSTGSSRRRMSTSHWGNLARASAPPWSAGEGRCRAGS</sequence>
<evidence type="ECO:0000313" key="3">
    <source>
        <dbReference type="Proteomes" id="UP000026960"/>
    </source>
</evidence>
<feature type="region of interest" description="Disordered" evidence="1">
    <location>
        <begin position="101"/>
        <end position="136"/>
    </location>
</feature>
<organism evidence="2">
    <name type="scientific">Oryza barthii</name>
    <dbReference type="NCBI Taxonomy" id="65489"/>
    <lineage>
        <taxon>Eukaryota</taxon>
        <taxon>Viridiplantae</taxon>
        <taxon>Streptophyta</taxon>
        <taxon>Embryophyta</taxon>
        <taxon>Tracheophyta</taxon>
        <taxon>Spermatophyta</taxon>
        <taxon>Magnoliopsida</taxon>
        <taxon>Liliopsida</taxon>
        <taxon>Poales</taxon>
        <taxon>Poaceae</taxon>
        <taxon>BOP clade</taxon>
        <taxon>Oryzoideae</taxon>
        <taxon>Oryzeae</taxon>
        <taxon>Oryzinae</taxon>
        <taxon>Oryza</taxon>
    </lineage>
</organism>
<evidence type="ECO:0008006" key="4">
    <source>
        <dbReference type="Google" id="ProtNLM"/>
    </source>
</evidence>
<dbReference type="Gene3D" id="1.10.510.10">
    <property type="entry name" value="Transferase(Phosphotransferase) domain 1"/>
    <property type="match status" value="1"/>
</dbReference>